<comment type="caution">
    <text evidence="1">The sequence shown here is derived from an EMBL/GenBank/DDBJ whole genome shotgun (WGS) entry which is preliminary data.</text>
</comment>
<accession>A0ABV1AF51</accession>
<proteinExistence type="predicted"/>
<dbReference type="Proteomes" id="UP001446032">
    <property type="component" value="Unassembled WGS sequence"/>
</dbReference>
<evidence type="ECO:0000313" key="1">
    <source>
        <dbReference type="EMBL" id="MEQ2356784.1"/>
    </source>
</evidence>
<dbReference type="PANTHER" id="PTHR42749:SF1">
    <property type="entry name" value="CELL SHAPE-DETERMINING PROTEIN MREB"/>
    <property type="match status" value="1"/>
</dbReference>
<gene>
    <name evidence="1" type="ORF">WMO75_00260</name>
</gene>
<dbReference type="InterPro" id="IPR043129">
    <property type="entry name" value="ATPase_NBD"/>
</dbReference>
<protein>
    <recommendedName>
        <fullName evidence="3">Chaperone protein DnaK</fullName>
    </recommendedName>
</protein>
<evidence type="ECO:0000313" key="2">
    <source>
        <dbReference type="Proteomes" id="UP001446032"/>
    </source>
</evidence>
<organism evidence="1 2">
    <name type="scientific">Blautia intestinihominis</name>
    <dbReference type="NCBI Taxonomy" id="3133152"/>
    <lineage>
        <taxon>Bacteria</taxon>
        <taxon>Bacillati</taxon>
        <taxon>Bacillota</taxon>
        <taxon>Clostridia</taxon>
        <taxon>Lachnospirales</taxon>
        <taxon>Lachnospiraceae</taxon>
        <taxon>Blautia</taxon>
    </lineage>
</organism>
<name>A0ABV1AF51_9FIRM</name>
<dbReference type="RefSeq" id="WP_302247393.1">
    <property type="nucleotide sequence ID" value="NZ_JBBMEI010000001.1"/>
</dbReference>
<dbReference type="Gene3D" id="3.90.640.10">
    <property type="entry name" value="Actin, Chain A, domain 4"/>
    <property type="match status" value="1"/>
</dbReference>
<dbReference type="Gene3D" id="3.30.420.40">
    <property type="match status" value="2"/>
</dbReference>
<evidence type="ECO:0008006" key="3">
    <source>
        <dbReference type="Google" id="ProtNLM"/>
    </source>
</evidence>
<sequence>MNLGIDFGSTYTIASLYDENNKSLDALLLGGMTSPCIPTVAALKKEKLSFGVTAKNATGQIKTRMFGGFKMLISENDQDELAKRGFDQEYTPVRLTKEFLENIVQMAEAKCGESEIDNLVIGAPEVWFQEMNTVSGRGTLRDICQQLPNVRPEGVKVVSEPSCAGAFFAYNYMVLKGKPFSGHILLVDYGGGTLDINLTSISAEPGPDGRQAMQIKVLESTGAGENTEGKIGQAGMRYMESVAERALIKNELWDPDDLPQPDGKFYRLVNQLEASIVARTGEIRSQFIAYNGMDLEDLEEEEFDTLEYKDEEVVISYATLLEVYDEVIRDVLGSKLVEMKNFIKKHNIDTSDDEKFKIALVGGFGNYYLVRKQVDEVFENGSLDGSMKDIIQKEEDREKAISYGAALFASGIVGIRQTAPYSIALYQTGQDGNPEVNYAFRYRADIKYDIPYFPSYENGQPVIVFMASGGVKEFVINMGHEKETALRVPLREEFRSKLLGLITNQYKTAAIGFSLDSSEILRVHVHEYDLLKQKFTEKGKLIELAKFSDLFDITAVRPVYSSK</sequence>
<dbReference type="SUPFAM" id="SSF53067">
    <property type="entry name" value="Actin-like ATPase domain"/>
    <property type="match status" value="2"/>
</dbReference>
<reference evidence="1 2" key="1">
    <citation type="submission" date="2024-03" db="EMBL/GenBank/DDBJ databases">
        <title>Human intestinal bacterial collection.</title>
        <authorList>
            <person name="Pauvert C."/>
            <person name="Hitch T.C.A."/>
            <person name="Clavel T."/>
        </authorList>
    </citation>
    <scope>NUCLEOTIDE SEQUENCE [LARGE SCALE GENOMIC DNA]</scope>
    <source>
        <strain evidence="1 2">CLA-AA-H95</strain>
    </source>
</reference>
<dbReference type="EMBL" id="JBBMEI010000001">
    <property type="protein sequence ID" value="MEQ2356784.1"/>
    <property type="molecule type" value="Genomic_DNA"/>
</dbReference>
<dbReference type="PANTHER" id="PTHR42749">
    <property type="entry name" value="CELL SHAPE-DETERMINING PROTEIN MREB"/>
    <property type="match status" value="1"/>
</dbReference>
<keyword evidence="2" id="KW-1185">Reference proteome</keyword>